<feature type="region of interest" description="Disordered" evidence="1">
    <location>
        <begin position="363"/>
        <end position="403"/>
    </location>
</feature>
<reference evidence="4 5" key="1">
    <citation type="submission" date="2024-02" db="EMBL/GenBank/DDBJ databases">
        <title>De novo assembly and annotation of 12 fungi associated with fruit tree decline syndrome in Ontario, Canada.</title>
        <authorList>
            <person name="Sulman M."/>
            <person name="Ellouze W."/>
            <person name="Ilyukhin E."/>
        </authorList>
    </citation>
    <scope>NUCLEOTIDE SEQUENCE [LARGE SCALE GENOMIC DNA]</scope>
    <source>
        <strain evidence="4 5">M11/M66-122</strain>
    </source>
</reference>
<dbReference type="AlphaFoldDB" id="A0AAN9UZJ9"/>
<dbReference type="Proteomes" id="UP001320420">
    <property type="component" value="Unassembled WGS sequence"/>
</dbReference>
<dbReference type="Pfam" id="PF00775">
    <property type="entry name" value="Dioxygenase_C"/>
    <property type="match status" value="1"/>
</dbReference>
<dbReference type="PROSITE" id="PS51257">
    <property type="entry name" value="PROKAR_LIPOPROTEIN"/>
    <property type="match status" value="1"/>
</dbReference>
<evidence type="ECO:0000259" key="3">
    <source>
        <dbReference type="Pfam" id="PF00775"/>
    </source>
</evidence>
<dbReference type="Gene3D" id="2.60.130.10">
    <property type="entry name" value="Aromatic compound dioxygenase"/>
    <property type="match status" value="1"/>
</dbReference>
<comment type="caution">
    <text evidence="4">The sequence shown here is derived from an EMBL/GenBank/DDBJ whole genome shotgun (WGS) entry which is preliminary data.</text>
</comment>
<feature type="compositionally biased region" description="Pro residues" evidence="1">
    <location>
        <begin position="372"/>
        <end position="383"/>
    </location>
</feature>
<gene>
    <name evidence="4" type="ORF">SLS62_002705</name>
</gene>
<feature type="domain" description="Intradiol ring-cleavage dioxygenases" evidence="3">
    <location>
        <begin position="140"/>
        <end position="234"/>
    </location>
</feature>
<dbReference type="EMBL" id="JAKJXP020000014">
    <property type="protein sequence ID" value="KAK7755200.1"/>
    <property type="molecule type" value="Genomic_DNA"/>
</dbReference>
<feature type="chain" id="PRO_5042875593" description="Intradiol ring-cleavage dioxygenases domain-containing protein" evidence="2">
    <location>
        <begin position="25"/>
        <end position="403"/>
    </location>
</feature>
<evidence type="ECO:0000256" key="2">
    <source>
        <dbReference type="SAM" id="SignalP"/>
    </source>
</evidence>
<dbReference type="GO" id="GO:0016702">
    <property type="term" value="F:oxidoreductase activity, acting on single donors with incorporation of molecular oxygen, incorporation of two atoms of oxygen"/>
    <property type="evidence" value="ECO:0007669"/>
    <property type="project" value="InterPro"/>
</dbReference>
<dbReference type="PANTHER" id="PTHR34315">
    <property type="match status" value="1"/>
</dbReference>
<dbReference type="InterPro" id="IPR015889">
    <property type="entry name" value="Intradiol_dOase_core"/>
</dbReference>
<dbReference type="InterPro" id="IPR000627">
    <property type="entry name" value="Intradiol_dOase_C"/>
</dbReference>
<keyword evidence="5" id="KW-1185">Reference proteome</keyword>
<dbReference type="PANTHER" id="PTHR34315:SF1">
    <property type="entry name" value="INTRADIOL RING-CLEAVAGE DIOXYGENASES DOMAIN-CONTAINING PROTEIN-RELATED"/>
    <property type="match status" value="1"/>
</dbReference>
<name>A0AAN9UZJ9_9PEZI</name>
<evidence type="ECO:0000313" key="5">
    <source>
        <dbReference type="Proteomes" id="UP001320420"/>
    </source>
</evidence>
<sequence>MVNVKAASTGAVVVLACLLGDALAHPGETHTAEKRKRDLEQNHVAIQHAKRAVAQCSGSENGQRLARKAAARRAAKAQELREKRGLEYAGMKTKRDQAALDEWMKVCHNREELGYDLGTPFETIFSSNATLGLAPETIIGPYWVTGEAIRSDLTESEAGVPVHLDLQFIDIASADCAPVPDMLVDLWHANALGSYSGVSMGAGLNTTFLRGVQLTDEQGVVEFDTLFPGHYTGRVNHIHVTSNLGGELLENGTYAAATGTVNHIGQIYFDQELINWVETLSPYLGNDMKLVLNSQDFLAAQQASQEYDPFLDYVMLSEDPADGLLMWMTFGINGTADYNRQATPGAHYYEGGGVDAGPQFPGFPGNFTMPPGGFPMPPAPTPTSKPIWGPCMKKRDMEEEEEE</sequence>
<dbReference type="GO" id="GO:0008199">
    <property type="term" value="F:ferric iron binding"/>
    <property type="evidence" value="ECO:0007669"/>
    <property type="project" value="InterPro"/>
</dbReference>
<accession>A0AAN9UZJ9</accession>
<evidence type="ECO:0000313" key="4">
    <source>
        <dbReference type="EMBL" id="KAK7755200.1"/>
    </source>
</evidence>
<evidence type="ECO:0000256" key="1">
    <source>
        <dbReference type="SAM" id="MobiDB-lite"/>
    </source>
</evidence>
<feature type="signal peptide" evidence="2">
    <location>
        <begin position="1"/>
        <end position="24"/>
    </location>
</feature>
<protein>
    <recommendedName>
        <fullName evidence="3">Intradiol ring-cleavage dioxygenases domain-containing protein</fullName>
    </recommendedName>
</protein>
<dbReference type="SUPFAM" id="SSF49482">
    <property type="entry name" value="Aromatic compound dioxygenase"/>
    <property type="match status" value="1"/>
</dbReference>
<proteinExistence type="predicted"/>
<organism evidence="4 5">
    <name type="scientific">Diatrype stigma</name>
    <dbReference type="NCBI Taxonomy" id="117547"/>
    <lineage>
        <taxon>Eukaryota</taxon>
        <taxon>Fungi</taxon>
        <taxon>Dikarya</taxon>
        <taxon>Ascomycota</taxon>
        <taxon>Pezizomycotina</taxon>
        <taxon>Sordariomycetes</taxon>
        <taxon>Xylariomycetidae</taxon>
        <taxon>Xylariales</taxon>
        <taxon>Diatrypaceae</taxon>
        <taxon>Diatrype</taxon>
    </lineage>
</organism>
<dbReference type="CDD" id="cd03457">
    <property type="entry name" value="intradiol_dioxygenase_like"/>
    <property type="match status" value="1"/>
</dbReference>
<keyword evidence="2" id="KW-0732">Signal</keyword>